<proteinExistence type="predicted"/>
<evidence type="ECO:0000313" key="1">
    <source>
        <dbReference type="EMBL" id="RAI82933.1"/>
    </source>
</evidence>
<organism evidence="1 2">
    <name type="scientific">Macrococcoides goetzii</name>
    <dbReference type="NCBI Taxonomy" id="1891097"/>
    <lineage>
        <taxon>Bacteria</taxon>
        <taxon>Bacillati</taxon>
        <taxon>Bacillota</taxon>
        <taxon>Bacilli</taxon>
        <taxon>Bacillales</taxon>
        <taxon>Staphylococcaceae</taxon>
        <taxon>Macrococcoides</taxon>
    </lineage>
</organism>
<accession>A0A2G5NRR5</accession>
<dbReference type="AlphaFoldDB" id="A0A2G5NRR5"/>
<name>A0A2G5NRR5_9STAP</name>
<dbReference type="Gene3D" id="2.30.130.30">
    <property type="entry name" value="Hypothetical protein"/>
    <property type="match status" value="1"/>
</dbReference>
<reference evidence="1 2" key="1">
    <citation type="journal article" date="2018" name="Front. Microbiol.">
        <title>Description and Comparative Genomics of Macrococcus caseolyticus subsp. hominis subsp. nov., Macrococcus goetzii sp. nov., Macrococcus epidermidis sp. nov., and Macrococcus bohemicus sp. nov., Novel Macrococci From Human Clinical Material With Virulence Potential and Suspected Uptake of Foreign DNA by Natural Transformation.</title>
        <authorList>
            <person name="Maslanova I."/>
            <person name="Wertheimer Z."/>
            <person name="Sedlacek I."/>
            <person name="Svec P."/>
            <person name="Indrakova A."/>
            <person name="Kovarovic V."/>
            <person name="Schumann P."/>
            <person name="Sproer C."/>
            <person name="Kralova S."/>
            <person name="Sedo O."/>
            <person name="Kristofova L."/>
            <person name="Vrbovska V."/>
            <person name="Fuzik T."/>
            <person name="Petras P."/>
            <person name="Zdrahal Z."/>
            <person name="Ruzickova V."/>
            <person name="Doskar J."/>
            <person name="Pantucek R."/>
        </authorList>
    </citation>
    <scope>NUCLEOTIDE SEQUENCE [LARGE SCALE GENOMIC DNA]</scope>
    <source>
        <strain evidence="1 2">CCM 4927</strain>
    </source>
</reference>
<dbReference type="EMBL" id="MJBI02000001">
    <property type="protein sequence ID" value="RAI82933.1"/>
    <property type="molecule type" value="Genomic_DNA"/>
</dbReference>
<dbReference type="SUPFAM" id="SSF88697">
    <property type="entry name" value="PUA domain-like"/>
    <property type="match status" value="1"/>
</dbReference>
<protein>
    <submittedName>
        <fullName evidence="1">Uncharacterized protein</fullName>
    </submittedName>
</protein>
<keyword evidence="2" id="KW-1185">Reference proteome</keyword>
<comment type="caution">
    <text evidence="1">The sequence shown here is derived from an EMBL/GenBank/DDBJ whole genome shotgun (WGS) entry which is preliminary data.</text>
</comment>
<dbReference type="InterPro" id="IPR015947">
    <property type="entry name" value="PUA-like_sf"/>
</dbReference>
<evidence type="ECO:0000313" key="2">
    <source>
        <dbReference type="Proteomes" id="UP000229523"/>
    </source>
</evidence>
<dbReference type="RefSeq" id="WP_099577474.1">
    <property type="nucleotide sequence ID" value="NZ_MJBI02000001.1"/>
</dbReference>
<dbReference type="Proteomes" id="UP000229523">
    <property type="component" value="Unassembled WGS sequence"/>
</dbReference>
<sequence>MYKDIFISIHPKYTKKIEFKEKRYELRNFNTKYPIKRFYIYESMPVCKLTYIANVELPIIFPNKIKNSCIESERFNNGETHYKKAYEIKDLYKIEEPIPLHKLKEDYQFNAPQSYTYSEKYPDLINKISNMKLIKIF</sequence>
<gene>
    <name evidence="1" type="ORF">BFS35_004395</name>
</gene>